<sequence length="55" mass="5991">MRNIAAHEERFRGAASTISGIELTHRIRKGQFDLAKLGLKDAAAPASWNAALSDR</sequence>
<gene>
    <name evidence="1" type="ORF">WQE_09944</name>
</gene>
<protein>
    <submittedName>
        <fullName evidence="1">Integrase</fullName>
    </submittedName>
</protein>
<proteinExistence type="predicted"/>
<evidence type="ECO:0000313" key="1">
    <source>
        <dbReference type="EMBL" id="EIN01223.1"/>
    </source>
</evidence>
<name>A0ABP2PTU6_9BURK</name>
<reference evidence="1 2" key="1">
    <citation type="journal article" date="2012" name="J. Bacteriol.">
        <title>Draft Genome Sequence of the Soil Bacterium Burkholderia terrae Strain BS001, Which Interacts with Fungal Surface Structures.</title>
        <authorList>
            <person name="Nazir R."/>
            <person name="Hansen M.A."/>
            <person name="Sorensen S."/>
            <person name="van Elsas J.D."/>
        </authorList>
    </citation>
    <scope>NUCLEOTIDE SEQUENCE [LARGE SCALE GENOMIC DNA]</scope>
    <source>
        <strain evidence="1 2">BS001</strain>
    </source>
</reference>
<keyword evidence="2" id="KW-1185">Reference proteome</keyword>
<dbReference type="Proteomes" id="UP000004980">
    <property type="component" value="Unassembled WGS sequence"/>
</dbReference>
<organism evidence="1 2">
    <name type="scientific">Paraburkholderia hospita</name>
    <dbReference type="NCBI Taxonomy" id="169430"/>
    <lineage>
        <taxon>Bacteria</taxon>
        <taxon>Pseudomonadati</taxon>
        <taxon>Pseudomonadota</taxon>
        <taxon>Betaproteobacteria</taxon>
        <taxon>Burkholderiales</taxon>
        <taxon>Burkholderiaceae</taxon>
        <taxon>Paraburkholderia</taxon>
    </lineage>
</organism>
<accession>A0ABP2PTU6</accession>
<evidence type="ECO:0000313" key="2">
    <source>
        <dbReference type="Proteomes" id="UP000004980"/>
    </source>
</evidence>
<comment type="caution">
    <text evidence="1">The sequence shown here is derived from an EMBL/GenBank/DDBJ whole genome shotgun (WGS) entry which is preliminary data.</text>
</comment>
<dbReference type="EMBL" id="AKAU01000065">
    <property type="protein sequence ID" value="EIN01223.1"/>
    <property type="molecule type" value="Genomic_DNA"/>
</dbReference>